<proteinExistence type="predicted"/>
<reference evidence="2" key="1">
    <citation type="submission" date="2011-01" db="EMBL/GenBank/DDBJ databases">
        <authorList>
            <person name="Muzny D."/>
            <person name="Qin X."/>
            <person name="Buhay C."/>
            <person name="Dugan-Rocha S."/>
            <person name="Ding Y."/>
            <person name="Chen G."/>
            <person name="Hawes A."/>
            <person name="Holder M."/>
            <person name="Jhangiani S."/>
            <person name="Johnson A."/>
            <person name="Khan Z."/>
            <person name="Li Z."/>
            <person name="Liu W."/>
            <person name="Liu X."/>
            <person name="Perez L."/>
            <person name="Shen H."/>
            <person name="Wang Q."/>
            <person name="Watt J."/>
            <person name="Xi L."/>
            <person name="Xin Y."/>
            <person name="Zhou J."/>
            <person name="Deng J."/>
            <person name="Jiang H."/>
            <person name="Liu Y."/>
            <person name="Qu J."/>
            <person name="Song X.-Z."/>
            <person name="Zhang L."/>
            <person name="Villasana D."/>
            <person name="Johnson A."/>
            <person name="Liu J."/>
            <person name="Liyanage D."/>
            <person name="Lorensuhewa L."/>
            <person name="Robinson T."/>
            <person name="Song A."/>
            <person name="Song B.-B."/>
            <person name="Dinh H."/>
            <person name="Thornton R."/>
            <person name="Coyle M."/>
            <person name="Francisco L."/>
            <person name="Jackson L."/>
            <person name="Javaid M."/>
            <person name="Korchina V."/>
            <person name="Kovar C."/>
            <person name="Mata R."/>
            <person name="Mathew T."/>
            <person name="Ngo R."/>
            <person name="Nguyen L."/>
            <person name="Nguyen N."/>
            <person name="Okwuonu G."/>
            <person name="Ongeri F."/>
            <person name="Pham C."/>
            <person name="Simmons D."/>
            <person name="Wilczek-Boney K."/>
            <person name="Hale W."/>
            <person name="Jakkamsetti A."/>
            <person name="Pham P."/>
            <person name="Ruth R."/>
            <person name="San Lucas F."/>
            <person name="Warren J."/>
            <person name="Zhang J."/>
            <person name="Zhao Z."/>
            <person name="Zhou C."/>
            <person name="Zhu D."/>
            <person name="Lee S."/>
            <person name="Bess C."/>
            <person name="Blankenburg K."/>
            <person name="Forbes L."/>
            <person name="Fu Q."/>
            <person name="Gubbala S."/>
            <person name="Hirani K."/>
            <person name="Jayaseelan J.C."/>
            <person name="Lara F."/>
            <person name="Munidasa M."/>
            <person name="Palculict T."/>
            <person name="Patil S."/>
            <person name="Pu L.-L."/>
            <person name="Saada N."/>
            <person name="Tang L."/>
            <person name="Weissenberger G."/>
            <person name="Zhu Y."/>
            <person name="Hemphill L."/>
            <person name="Shang Y."/>
            <person name="Youmans B."/>
            <person name="Ayvaz T."/>
            <person name="Ross M."/>
            <person name="Santibanez J."/>
            <person name="Aqrawi P."/>
            <person name="Gross S."/>
            <person name="Joshi V."/>
            <person name="Fowler G."/>
            <person name="Nazareth L."/>
            <person name="Reid J."/>
            <person name="Worley K."/>
            <person name="Petrosino J."/>
            <person name="Highlander S."/>
            <person name="Gibbs R."/>
        </authorList>
    </citation>
    <scope>NUCLEOTIDE SEQUENCE [LARGE SCALE GENOMIC DNA]</scope>
    <source>
        <strain evidence="2">ATCC 33707</strain>
    </source>
</reference>
<dbReference type="Proteomes" id="UP000004245">
    <property type="component" value="Unassembled WGS sequence"/>
</dbReference>
<organism evidence="2 3">
    <name type="scientific">Prescottella equi ATCC 33707</name>
    <dbReference type="NCBI Taxonomy" id="525370"/>
    <lineage>
        <taxon>Bacteria</taxon>
        <taxon>Bacillati</taxon>
        <taxon>Actinomycetota</taxon>
        <taxon>Actinomycetes</taxon>
        <taxon>Mycobacteriales</taxon>
        <taxon>Nocardiaceae</taxon>
        <taxon>Prescottella</taxon>
    </lineage>
</organism>
<evidence type="ECO:0000313" key="3">
    <source>
        <dbReference type="Proteomes" id="UP000004245"/>
    </source>
</evidence>
<feature type="chain" id="PRO_5039001026" evidence="1">
    <location>
        <begin position="26"/>
        <end position="44"/>
    </location>
</feature>
<dbReference type="AlphaFoldDB" id="E9T178"/>
<dbReference type="HOGENOM" id="CLU_3221286_0_0_11"/>
<evidence type="ECO:0000313" key="2">
    <source>
        <dbReference type="EMBL" id="EGD24179.1"/>
    </source>
</evidence>
<accession>E9T178</accession>
<protein>
    <submittedName>
        <fullName evidence="2">Uncharacterized protein</fullName>
    </submittedName>
</protein>
<dbReference type="EMBL" id="ADNW02000010">
    <property type="protein sequence ID" value="EGD24179.1"/>
    <property type="molecule type" value="Genomic_DNA"/>
</dbReference>
<keyword evidence="1" id="KW-0732">Signal</keyword>
<evidence type="ECO:0000256" key="1">
    <source>
        <dbReference type="SAM" id="SignalP"/>
    </source>
</evidence>
<feature type="signal peptide" evidence="1">
    <location>
        <begin position="1"/>
        <end position="25"/>
    </location>
</feature>
<comment type="caution">
    <text evidence="2">The sequence shown here is derived from an EMBL/GenBank/DDBJ whole genome shotgun (WGS) entry which is preliminary data.</text>
</comment>
<sequence length="44" mass="4809">MSAHRCARFRVVAGSAVLTSLAFLAFQTETSAFTASVDQRPLRH</sequence>
<keyword evidence="3" id="KW-1185">Reference proteome</keyword>
<gene>
    <name evidence="2" type="ORF">HMPREF0724_12387</name>
</gene>
<name>E9T178_RHOHA</name>